<comment type="similarity">
    <text evidence="2">Belongs to the Nudix hydrolase family.</text>
</comment>
<dbReference type="PROSITE" id="PS51462">
    <property type="entry name" value="NUDIX"/>
    <property type="match status" value="1"/>
</dbReference>
<keyword evidence="1 2" id="KW-0378">Hydrolase</keyword>
<dbReference type="Pfam" id="PF00293">
    <property type="entry name" value="NUDIX"/>
    <property type="match status" value="1"/>
</dbReference>
<gene>
    <name evidence="5" type="ORF">HRR80_003667</name>
</gene>
<dbReference type="GO" id="GO:0006203">
    <property type="term" value="P:dGTP catabolic process"/>
    <property type="evidence" value="ECO:0007669"/>
    <property type="project" value="TreeGrafter"/>
</dbReference>
<dbReference type="InterPro" id="IPR000086">
    <property type="entry name" value="NUDIX_hydrolase_dom"/>
</dbReference>
<dbReference type="InterPro" id="IPR015797">
    <property type="entry name" value="NUDIX_hydrolase-like_dom_sf"/>
</dbReference>
<dbReference type="PANTHER" id="PTHR16099:SF5">
    <property type="entry name" value="NUCLEOTIDE TRIPHOSPHATE DIPHOSPHATASE NUDT15"/>
    <property type="match status" value="1"/>
</dbReference>
<dbReference type="GO" id="GO:0035539">
    <property type="term" value="F:8-oxo-7,8-dihydrodeoxyguanosine triphosphate pyrophosphatase activity"/>
    <property type="evidence" value="ECO:0007669"/>
    <property type="project" value="TreeGrafter"/>
</dbReference>
<dbReference type="SUPFAM" id="SSF55811">
    <property type="entry name" value="Nudix"/>
    <property type="match status" value="1"/>
</dbReference>
<evidence type="ECO:0000313" key="5">
    <source>
        <dbReference type="EMBL" id="KAJ8992567.1"/>
    </source>
</evidence>
<evidence type="ECO:0000256" key="3">
    <source>
        <dbReference type="SAM" id="MobiDB-lite"/>
    </source>
</evidence>
<dbReference type="EMBL" id="JAJGCB010000005">
    <property type="protein sequence ID" value="KAJ8992567.1"/>
    <property type="molecule type" value="Genomic_DNA"/>
</dbReference>
<feature type="compositionally biased region" description="Low complexity" evidence="3">
    <location>
        <begin position="12"/>
        <end position="28"/>
    </location>
</feature>
<proteinExistence type="inferred from homology"/>
<feature type="region of interest" description="Disordered" evidence="3">
    <location>
        <begin position="133"/>
        <end position="154"/>
    </location>
</feature>
<dbReference type="CDD" id="cd04678">
    <property type="entry name" value="NUDIX_MTH2_Nudt15"/>
    <property type="match status" value="1"/>
</dbReference>
<dbReference type="PANTHER" id="PTHR16099">
    <property type="entry name" value="8-OXO-DGTP DIPHOSPHATES NUDT15"/>
    <property type="match status" value="1"/>
</dbReference>
<comment type="caution">
    <text evidence="5">The sequence shown here is derived from an EMBL/GenBank/DDBJ whole genome shotgun (WGS) entry which is preliminary data.</text>
</comment>
<feature type="compositionally biased region" description="Polar residues" evidence="3">
    <location>
        <begin position="133"/>
        <end position="150"/>
    </location>
</feature>
<dbReference type="PRINTS" id="PR00502">
    <property type="entry name" value="NUDIXFAMILY"/>
</dbReference>
<evidence type="ECO:0000256" key="2">
    <source>
        <dbReference type="RuleBase" id="RU003476"/>
    </source>
</evidence>
<dbReference type="AlphaFoldDB" id="A0AAN6IVV3"/>
<feature type="domain" description="Nudix hydrolase" evidence="4">
    <location>
        <begin position="30"/>
        <end position="257"/>
    </location>
</feature>
<accession>A0AAN6IVV3</accession>
<sequence>MPTPSSSDLPGPTTAAAASSSTPTSSTSAVPRVGVAVFILHPNLDIDNHTVPDSTTSRAAPPAQDSNKYKFLLGRRLNSHGSNTYALPGGHLEFGETFQECAAREVLEETGLVLNSSTIRFLTATNDVMLADQSQTGSSDEGQTKTSYSGGTTGAGESKHYVTIFMTAQVNPDPNQAIADQDNGNGITGNQSQSQSQSRSHSQFHSRSPSRVNVRLPLARRMEPHKCAGWEWVTWTDLVRWAQPQLKSRVLVQQMPDDRHGQHTTSTRGKDEDEDREEDIRPLFSPMIDLLIQRPGVVPVLD</sequence>
<dbReference type="Gene3D" id="3.90.79.10">
    <property type="entry name" value="Nucleoside Triphosphate Pyrophosphohydrolase"/>
    <property type="match status" value="1"/>
</dbReference>
<evidence type="ECO:0000313" key="6">
    <source>
        <dbReference type="Proteomes" id="UP001161757"/>
    </source>
</evidence>
<organism evidence="5 6">
    <name type="scientific">Exophiala dermatitidis</name>
    <name type="common">Black yeast-like fungus</name>
    <name type="synonym">Wangiella dermatitidis</name>
    <dbReference type="NCBI Taxonomy" id="5970"/>
    <lineage>
        <taxon>Eukaryota</taxon>
        <taxon>Fungi</taxon>
        <taxon>Dikarya</taxon>
        <taxon>Ascomycota</taxon>
        <taxon>Pezizomycotina</taxon>
        <taxon>Eurotiomycetes</taxon>
        <taxon>Chaetothyriomycetidae</taxon>
        <taxon>Chaetothyriales</taxon>
        <taxon>Herpotrichiellaceae</taxon>
        <taxon>Exophiala</taxon>
    </lineage>
</organism>
<evidence type="ECO:0000256" key="1">
    <source>
        <dbReference type="ARBA" id="ARBA00022801"/>
    </source>
</evidence>
<dbReference type="InterPro" id="IPR020084">
    <property type="entry name" value="NUDIX_hydrolase_CS"/>
</dbReference>
<dbReference type="Proteomes" id="UP001161757">
    <property type="component" value="Unassembled WGS sequence"/>
</dbReference>
<evidence type="ECO:0000259" key="4">
    <source>
        <dbReference type="PROSITE" id="PS51462"/>
    </source>
</evidence>
<dbReference type="PROSITE" id="PS00893">
    <property type="entry name" value="NUDIX_BOX"/>
    <property type="match status" value="1"/>
</dbReference>
<protein>
    <recommendedName>
        <fullName evidence="4">Nudix hydrolase domain-containing protein</fullName>
    </recommendedName>
</protein>
<feature type="region of interest" description="Disordered" evidence="3">
    <location>
        <begin position="47"/>
        <end position="66"/>
    </location>
</feature>
<reference evidence="5" key="1">
    <citation type="submission" date="2023-01" db="EMBL/GenBank/DDBJ databases">
        <title>Exophiala dermititidis isolated from Cystic Fibrosis Patient.</title>
        <authorList>
            <person name="Kurbessoian T."/>
            <person name="Crocker A."/>
            <person name="Murante D."/>
            <person name="Hogan D.A."/>
            <person name="Stajich J.E."/>
        </authorList>
    </citation>
    <scope>NUCLEOTIDE SEQUENCE</scope>
    <source>
        <strain evidence="5">Ex8</strain>
    </source>
</reference>
<feature type="region of interest" description="Disordered" evidence="3">
    <location>
        <begin position="1"/>
        <end position="28"/>
    </location>
</feature>
<dbReference type="GO" id="GO:0005829">
    <property type="term" value="C:cytosol"/>
    <property type="evidence" value="ECO:0007669"/>
    <property type="project" value="TreeGrafter"/>
</dbReference>
<feature type="compositionally biased region" description="Low complexity" evidence="3">
    <location>
        <begin position="191"/>
        <end position="211"/>
    </location>
</feature>
<name>A0AAN6IVV3_EXODE</name>
<dbReference type="InterPro" id="IPR020476">
    <property type="entry name" value="Nudix_hydrolase"/>
</dbReference>
<feature type="region of interest" description="Disordered" evidence="3">
    <location>
        <begin position="253"/>
        <end position="276"/>
    </location>
</feature>
<feature type="region of interest" description="Disordered" evidence="3">
    <location>
        <begin position="173"/>
        <end position="212"/>
    </location>
</feature>